<keyword evidence="2" id="KW-1185">Reference proteome</keyword>
<comment type="caution">
    <text evidence="1">The sequence shown here is derived from an EMBL/GenBank/DDBJ whole genome shotgun (WGS) entry which is preliminary data.</text>
</comment>
<dbReference type="Proteomes" id="UP001231649">
    <property type="component" value="Chromosome 3"/>
</dbReference>
<accession>A0ACC2QNV7</accession>
<gene>
    <name evidence="1" type="ORF">PYW08_011596</name>
</gene>
<organism evidence="1 2">
    <name type="scientific">Mythimna loreyi</name>
    <dbReference type="NCBI Taxonomy" id="667449"/>
    <lineage>
        <taxon>Eukaryota</taxon>
        <taxon>Metazoa</taxon>
        <taxon>Ecdysozoa</taxon>
        <taxon>Arthropoda</taxon>
        <taxon>Hexapoda</taxon>
        <taxon>Insecta</taxon>
        <taxon>Pterygota</taxon>
        <taxon>Neoptera</taxon>
        <taxon>Endopterygota</taxon>
        <taxon>Lepidoptera</taxon>
        <taxon>Glossata</taxon>
        <taxon>Ditrysia</taxon>
        <taxon>Noctuoidea</taxon>
        <taxon>Noctuidae</taxon>
        <taxon>Noctuinae</taxon>
        <taxon>Hadenini</taxon>
        <taxon>Mythimna</taxon>
    </lineage>
</organism>
<evidence type="ECO:0000313" key="1">
    <source>
        <dbReference type="EMBL" id="KAJ8719421.1"/>
    </source>
</evidence>
<sequence>MFRFRGELPQFKRCCLCLPLRHGLIVWGYIRLVIGVLLLIGVTKGFFEVLAMSKKEAGYEKYVVLFGFFIIVGGADIVLNVVFVYAGHTKHLKMLKAYYIYSFFLWILMIIMGICLFAYAVHVMKLYEMDFLNVWIMLCDLVTILCQILIQAYVLLLVRSEFLKLKNNCEFRFENKAVESACRMKYEEDALADIEDIDNTDSVVDDDVITNNDYVFIEHKEVYKNGISDSKNKY</sequence>
<evidence type="ECO:0000313" key="2">
    <source>
        <dbReference type="Proteomes" id="UP001231649"/>
    </source>
</evidence>
<reference evidence="1" key="1">
    <citation type="submission" date="2023-03" db="EMBL/GenBank/DDBJ databases">
        <title>Chromosome-level genomes of two armyworms, Mythimna separata and Mythimna loreyi, provide insights into the biosynthesis and reception of sex pheromones.</title>
        <authorList>
            <person name="Zhao H."/>
        </authorList>
    </citation>
    <scope>NUCLEOTIDE SEQUENCE</scope>
    <source>
        <strain evidence="1">BeijingLab</strain>
    </source>
</reference>
<dbReference type="EMBL" id="CM056779">
    <property type="protein sequence ID" value="KAJ8719421.1"/>
    <property type="molecule type" value="Genomic_DNA"/>
</dbReference>
<protein>
    <submittedName>
        <fullName evidence="1">Uncharacterized protein</fullName>
    </submittedName>
</protein>
<proteinExistence type="predicted"/>
<name>A0ACC2QNV7_9NEOP</name>